<dbReference type="GO" id="GO:0016491">
    <property type="term" value="F:oxidoreductase activity"/>
    <property type="evidence" value="ECO:0007669"/>
    <property type="project" value="UniProtKB-KW"/>
</dbReference>
<dbReference type="InterPro" id="IPR036188">
    <property type="entry name" value="FAD/NAD-bd_sf"/>
</dbReference>
<sequence>MPNDEAFFGAGRPFSARRSSPWGGAVQRPFFRPIDRDLVADVVVIGAGLSGALLAEHLTAQGRSVCVIDAPQRGLSGTASSTALLRWEHEKPLLELESILGFDKAASLYRRSISALTGLTELIAGHDIPCAFVPRRSLYLADHREDAAEILVEYDLRQRAGLPSLHLSRPDLLEQFGLDRPAAILSPGAAEVDPLILERSLLSLAQVGGARLVEAAASGITSSGGRVTIETTASHAIEASQVVLATGHTAPGIALPSVHFIRSSWAIATAPQAPEAIWAERALLWDAFDFDPLFYARTTSDGRIIIGGMEEEIDGGAEALQDLKTPMKTAALRERLARLTPAANLAMEQAWCGSYGATEDGLPLIGPVPDLPGVFAAFGFGCNGIALSFMASRIINAQLAGSHRDWFADFALDRDIPRGL</sequence>
<protein>
    <submittedName>
        <fullName evidence="3">FAD-binding oxidoreductase</fullName>
    </submittedName>
</protein>
<evidence type="ECO:0000256" key="1">
    <source>
        <dbReference type="ARBA" id="ARBA00023002"/>
    </source>
</evidence>
<keyword evidence="4" id="KW-1185">Reference proteome</keyword>
<dbReference type="RefSeq" id="WP_311785624.1">
    <property type="nucleotide sequence ID" value="NZ_JALDYY010000002.1"/>
</dbReference>
<gene>
    <name evidence="3" type="ORF">MRS75_05055</name>
</gene>
<reference evidence="3" key="1">
    <citation type="submission" date="2022-03" db="EMBL/GenBank/DDBJ databases">
        <title>Fererhizobium litorale gen. nov., sp. nov., isolated from sandy sediments of the Sea of Japan seashore.</title>
        <authorList>
            <person name="Romanenko L."/>
            <person name="Kurilenko V."/>
            <person name="Otstavnykh N."/>
            <person name="Svetashev V."/>
            <person name="Tekutyeva L."/>
            <person name="Isaeva M."/>
            <person name="Mikhailov V."/>
        </authorList>
    </citation>
    <scope>NUCLEOTIDE SEQUENCE</scope>
    <source>
        <strain evidence="3">KMM 9576</strain>
    </source>
</reference>
<keyword evidence="1" id="KW-0560">Oxidoreductase</keyword>
<dbReference type="SUPFAM" id="SSF51905">
    <property type="entry name" value="FAD/NAD(P)-binding domain"/>
    <property type="match status" value="1"/>
</dbReference>
<dbReference type="Gene3D" id="3.30.9.10">
    <property type="entry name" value="D-Amino Acid Oxidase, subunit A, domain 2"/>
    <property type="match status" value="1"/>
</dbReference>
<dbReference type="PANTHER" id="PTHR13847">
    <property type="entry name" value="SARCOSINE DEHYDROGENASE-RELATED"/>
    <property type="match status" value="1"/>
</dbReference>
<evidence type="ECO:0000313" key="4">
    <source>
        <dbReference type="Proteomes" id="UP001161580"/>
    </source>
</evidence>
<dbReference type="EMBL" id="JALDYZ010000002">
    <property type="protein sequence ID" value="MDI7921452.1"/>
    <property type="molecule type" value="Genomic_DNA"/>
</dbReference>
<feature type="domain" description="FAD dependent oxidoreductase" evidence="2">
    <location>
        <begin position="41"/>
        <end position="395"/>
    </location>
</feature>
<organism evidence="3 4">
    <name type="scientific">Ferirhizobium litorale</name>
    <dbReference type="NCBI Taxonomy" id="2927786"/>
    <lineage>
        <taxon>Bacteria</taxon>
        <taxon>Pseudomonadati</taxon>
        <taxon>Pseudomonadota</taxon>
        <taxon>Alphaproteobacteria</taxon>
        <taxon>Hyphomicrobiales</taxon>
        <taxon>Rhizobiaceae</taxon>
        <taxon>Ferirhizobium</taxon>
    </lineage>
</organism>
<accession>A0AAE3Q920</accession>
<dbReference type="Pfam" id="PF01266">
    <property type="entry name" value="DAO"/>
    <property type="match status" value="1"/>
</dbReference>
<dbReference type="Proteomes" id="UP001161580">
    <property type="component" value="Unassembled WGS sequence"/>
</dbReference>
<proteinExistence type="predicted"/>
<dbReference type="Gene3D" id="3.50.50.60">
    <property type="entry name" value="FAD/NAD(P)-binding domain"/>
    <property type="match status" value="1"/>
</dbReference>
<dbReference type="AlphaFoldDB" id="A0AAE3Q920"/>
<evidence type="ECO:0000313" key="3">
    <source>
        <dbReference type="EMBL" id="MDI7921452.1"/>
    </source>
</evidence>
<evidence type="ECO:0000259" key="2">
    <source>
        <dbReference type="Pfam" id="PF01266"/>
    </source>
</evidence>
<dbReference type="GO" id="GO:0005737">
    <property type="term" value="C:cytoplasm"/>
    <property type="evidence" value="ECO:0007669"/>
    <property type="project" value="TreeGrafter"/>
</dbReference>
<name>A0AAE3Q920_9HYPH</name>
<dbReference type="InterPro" id="IPR006076">
    <property type="entry name" value="FAD-dep_OxRdtase"/>
</dbReference>
<dbReference type="PANTHER" id="PTHR13847:SF201">
    <property type="entry name" value="PUTATIBE OXIDOREDUCTASE"/>
    <property type="match status" value="1"/>
</dbReference>
<comment type="caution">
    <text evidence="3">The sequence shown here is derived from an EMBL/GenBank/DDBJ whole genome shotgun (WGS) entry which is preliminary data.</text>
</comment>